<evidence type="ECO:0000256" key="2">
    <source>
        <dbReference type="ARBA" id="ARBA00007430"/>
    </source>
</evidence>
<gene>
    <name evidence="8" type="ORF">FVO59_09285</name>
</gene>
<feature type="transmembrane region" description="Helical" evidence="7">
    <location>
        <begin position="393"/>
        <end position="413"/>
    </location>
</feature>
<feature type="transmembrane region" description="Helical" evidence="7">
    <location>
        <begin position="126"/>
        <end position="144"/>
    </location>
</feature>
<dbReference type="InterPro" id="IPR050833">
    <property type="entry name" value="Poly_Biosynth_Transport"/>
</dbReference>
<name>A0A7D8AJV6_9MICO</name>
<reference evidence="8 9" key="1">
    <citation type="journal article" date="2020" name="Front. Microbiol.">
        <title>Design of Bacterial Strain-Specific qPCR Assays Using NGS Data and Publicly Available Resources and Its Application to Track Biocontrol Strains.</title>
        <authorList>
            <person name="Hernandez I."/>
            <person name="Sant C."/>
            <person name="Martinez R."/>
            <person name="Fernandez C."/>
        </authorList>
    </citation>
    <scope>NUCLEOTIDE SEQUENCE [LARGE SCALE GENOMIC DNA]</scope>
    <source>
        <strain evidence="8 9">B24</strain>
    </source>
</reference>
<evidence type="ECO:0000256" key="6">
    <source>
        <dbReference type="ARBA" id="ARBA00023136"/>
    </source>
</evidence>
<dbReference type="CDD" id="cd13127">
    <property type="entry name" value="MATE_tuaB_like"/>
    <property type="match status" value="1"/>
</dbReference>
<evidence type="ECO:0000313" key="9">
    <source>
        <dbReference type="Proteomes" id="UP000515708"/>
    </source>
</evidence>
<evidence type="ECO:0000256" key="7">
    <source>
        <dbReference type="SAM" id="Phobius"/>
    </source>
</evidence>
<organism evidence="8 9">
    <name type="scientific">Microbacterium esteraromaticum</name>
    <dbReference type="NCBI Taxonomy" id="57043"/>
    <lineage>
        <taxon>Bacteria</taxon>
        <taxon>Bacillati</taxon>
        <taxon>Actinomycetota</taxon>
        <taxon>Actinomycetes</taxon>
        <taxon>Micrococcales</taxon>
        <taxon>Microbacteriaceae</taxon>
        <taxon>Microbacterium</taxon>
    </lineage>
</organism>
<evidence type="ECO:0000256" key="5">
    <source>
        <dbReference type="ARBA" id="ARBA00022989"/>
    </source>
</evidence>
<feature type="transmembrane region" description="Helical" evidence="7">
    <location>
        <begin position="185"/>
        <end position="209"/>
    </location>
</feature>
<feature type="transmembrane region" description="Helical" evidence="7">
    <location>
        <begin position="306"/>
        <end position="327"/>
    </location>
</feature>
<dbReference type="AlphaFoldDB" id="A0A7D8AJV6"/>
<protein>
    <submittedName>
        <fullName evidence="8">Lipopolysaccharide biosynthesis protein</fullName>
    </submittedName>
</protein>
<evidence type="ECO:0000256" key="4">
    <source>
        <dbReference type="ARBA" id="ARBA00022692"/>
    </source>
</evidence>
<feature type="transmembrane region" description="Helical" evidence="7">
    <location>
        <begin position="458"/>
        <end position="481"/>
    </location>
</feature>
<keyword evidence="5 7" id="KW-1133">Transmembrane helix</keyword>
<evidence type="ECO:0000313" key="8">
    <source>
        <dbReference type="EMBL" id="QMU97386.1"/>
    </source>
</evidence>
<keyword evidence="3" id="KW-1003">Cell membrane</keyword>
<evidence type="ECO:0000256" key="1">
    <source>
        <dbReference type="ARBA" id="ARBA00004651"/>
    </source>
</evidence>
<dbReference type="GO" id="GO:0005886">
    <property type="term" value="C:plasma membrane"/>
    <property type="evidence" value="ECO:0007669"/>
    <property type="project" value="UniProtKB-SubCell"/>
</dbReference>
<feature type="transmembrane region" description="Helical" evidence="7">
    <location>
        <begin position="29"/>
        <end position="50"/>
    </location>
</feature>
<accession>A0A7D8AJV6</accession>
<keyword evidence="4 7" id="KW-0812">Transmembrane</keyword>
<evidence type="ECO:0000256" key="3">
    <source>
        <dbReference type="ARBA" id="ARBA00022475"/>
    </source>
</evidence>
<keyword evidence="6 7" id="KW-0472">Membrane</keyword>
<comment type="similarity">
    <text evidence="2">Belongs to the polysaccharide synthase family.</text>
</comment>
<dbReference type="Pfam" id="PF13440">
    <property type="entry name" value="Polysacc_synt_3"/>
    <property type="match status" value="1"/>
</dbReference>
<dbReference type="Proteomes" id="UP000515708">
    <property type="component" value="Chromosome"/>
</dbReference>
<proteinExistence type="inferred from homology"/>
<feature type="transmembrane region" description="Helical" evidence="7">
    <location>
        <begin position="339"/>
        <end position="360"/>
    </location>
</feature>
<feature type="transmembrane region" description="Helical" evidence="7">
    <location>
        <begin position="156"/>
        <end position="179"/>
    </location>
</feature>
<feature type="transmembrane region" description="Helical" evidence="7">
    <location>
        <begin position="221"/>
        <end position="239"/>
    </location>
</feature>
<dbReference type="PANTHER" id="PTHR30250:SF10">
    <property type="entry name" value="LIPOPOLYSACCHARIDE BIOSYNTHESIS PROTEIN WZXC"/>
    <property type="match status" value="1"/>
</dbReference>
<feature type="transmembrane region" description="Helical" evidence="7">
    <location>
        <begin position="425"/>
        <end position="446"/>
    </location>
</feature>
<comment type="subcellular location">
    <subcellularLocation>
        <location evidence="1">Cell membrane</location>
        <topology evidence="1">Multi-pass membrane protein</topology>
    </subcellularLocation>
</comment>
<dbReference type="PANTHER" id="PTHR30250">
    <property type="entry name" value="PST FAMILY PREDICTED COLANIC ACID TRANSPORTER"/>
    <property type="match status" value="1"/>
</dbReference>
<sequence>MAESQGRDAMTSQDHGHLGGRAARSAARLLGGQSALFVIQLTSIVVLARLLTPQEYGIVAMALAFTGFGHLLRDVGLSSAAIQAPTLSHAQRSNLFWINTGIGAAMATVVMVLAPVIAIYYAEPTVLWIVLGFAPTLLLSGMATQLRAHAVRTLQLGRLALVDVTSALLGLASAILLAYAGGGAWALVIQQLVGGLCTLILMLALGGWMPGWIHRGVPMRAFFAFGVPLFGSQLLTYFASNLDSMLMGRHYGSVLTGLYNRSLQLVRVPMNQLRSPLGQLALSVLSRIQSDDSRLISYVSQGQRAMGYPLLFAAGLLAAMAPAVIDVAIGDQWASAAPFVRLIAVGEGLTTLAGVGGWIYTSRGLGAALLKYTVVSASVKACLLITAAAFGPIWIAAAFAFAPVVLWPLSLIWVGKVANLRTLPLLVNSCRMVAVATIASIAAYFSLEWVLSAGAGSIVGIAAGCFAALITAAAAAVIPAVRNDYLLSFQLVKTAMVRPS</sequence>
<feature type="transmembrane region" description="Helical" evidence="7">
    <location>
        <begin position="96"/>
        <end position="120"/>
    </location>
</feature>
<dbReference type="EMBL" id="CP043732">
    <property type="protein sequence ID" value="QMU97386.1"/>
    <property type="molecule type" value="Genomic_DNA"/>
</dbReference>